<protein>
    <submittedName>
        <fullName evidence="2">Uncharacterized protein</fullName>
    </submittedName>
</protein>
<keyword evidence="1" id="KW-1133">Transmembrane helix</keyword>
<dbReference type="EMBL" id="AP024169">
    <property type="protein sequence ID" value="BCN32401.1"/>
    <property type="molecule type" value="Genomic_DNA"/>
</dbReference>
<evidence type="ECO:0000256" key="1">
    <source>
        <dbReference type="SAM" id="Phobius"/>
    </source>
</evidence>
<gene>
    <name evidence="2" type="ORF">bsdtb5_36960</name>
</gene>
<organism evidence="2 3">
    <name type="scientific">Anaeromicropila herbilytica</name>
    <dbReference type="NCBI Taxonomy" id="2785025"/>
    <lineage>
        <taxon>Bacteria</taxon>
        <taxon>Bacillati</taxon>
        <taxon>Bacillota</taxon>
        <taxon>Clostridia</taxon>
        <taxon>Lachnospirales</taxon>
        <taxon>Lachnospiraceae</taxon>
        <taxon>Anaeromicropila</taxon>
    </lineage>
</organism>
<sequence length="491" mass="52730">MSTLVISYEDLNDASHHAKNLAEKLGDYANELEHKVCRKINEYSGERTQNLYDADGFMRKKLEKLQQKKIDFTTLSSNIKTFESNCKTADNNVARSIKTITGDFKKAYKIKENVITNFFNYIGVAIGNATAIGRAIKDCIGGIQDVIKSAGEAISDWYKYDGGKYLIEGAIEGIGAALLGAVTAIAAVAALAAASTVGAVIVGVAAVVVAVATVANGISAVYNDSKAYQVAKNGDAATAVRYAGRDTLADTLRHESDSKLVHILAGGLEMVELAASVVLIVDAGINIAKGAKNLVGKVLNKGGSSVVEGGKYSAFGEMLDKEGISYSNWMKVREGELNTDYIKAGKELGVKLEVDGYNIIKTEDATLANADWYDMDFTKPPIAENTIAYTVEAGNQSYSRVYLEGYNNIMSNFIVRTDEIAGLSAEEIAQKLALSKVPNKVVTLELPQTTPLEVSIVGPQTSWGTIGGDIQFAIKDVDLNPNWFKNISDLK</sequence>
<dbReference type="RefSeq" id="WP_271713451.1">
    <property type="nucleotide sequence ID" value="NZ_AP024169.1"/>
</dbReference>
<evidence type="ECO:0000313" key="2">
    <source>
        <dbReference type="EMBL" id="BCN32401.1"/>
    </source>
</evidence>
<dbReference type="Proteomes" id="UP000595897">
    <property type="component" value="Chromosome"/>
</dbReference>
<feature type="transmembrane region" description="Helical" evidence="1">
    <location>
        <begin position="200"/>
        <end position="222"/>
    </location>
</feature>
<keyword evidence="1" id="KW-0472">Membrane</keyword>
<accession>A0A7R7EPI4</accession>
<keyword evidence="3" id="KW-1185">Reference proteome</keyword>
<feature type="transmembrane region" description="Helical" evidence="1">
    <location>
        <begin position="174"/>
        <end position="194"/>
    </location>
</feature>
<proteinExistence type="predicted"/>
<reference evidence="2 3" key="1">
    <citation type="submission" date="2020-11" db="EMBL/GenBank/DDBJ databases">
        <title>Draft genome sequencing of a Lachnospiraceae strain isolated from anoxic soil subjected to BSD treatment.</title>
        <authorList>
            <person name="Uek A."/>
            <person name="Tonouchi A."/>
        </authorList>
    </citation>
    <scope>NUCLEOTIDE SEQUENCE [LARGE SCALE GENOMIC DNA]</scope>
    <source>
        <strain evidence="2 3">TB5</strain>
    </source>
</reference>
<dbReference type="KEGG" id="ahb:bsdtb5_36960"/>
<dbReference type="AlphaFoldDB" id="A0A7R7EPI4"/>
<name>A0A7R7EPI4_9FIRM</name>
<evidence type="ECO:0000313" key="3">
    <source>
        <dbReference type="Proteomes" id="UP000595897"/>
    </source>
</evidence>
<keyword evidence="1" id="KW-0812">Transmembrane</keyword>